<keyword evidence="3" id="KW-1185">Reference proteome</keyword>
<proteinExistence type="predicted"/>
<sequence>MPSNKQTQNTSRGKPKPRRMERTGNPPSLYHPRGRRRLTHPTTSYLCYPHLRSPLVCSREELIGRGERDTTSIVTVTVPFARYR</sequence>
<feature type="region of interest" description="Disordered" evidence="1">
    <location>
        <begin position="1"/>
        <end position="41"/>
    </location>
</feature>
<gene>
    <name evidence="2" type="ORF">BS50DRAFT_336686</name>
</gene>
<name>A0A2T2NVD4_CORCC</name>
<dbReference type="EMBL" id="KZ678133">
    <property type="protein sequence ID" value="PSN69246.1"/>
    <property type="molecule type" value="Genomic_DNA"/>
</dbReference>
<dbReference type="AlphaFoldDB" id="A0A2T2NVD4"/>
<evidence type="ECO:0000313" key="3">
    <source>
        <dbReference type="Proteomes" id="UP000240883"/>
    </source>
</evidence>
<dbReference type="Proteomes" id="UP000240883">
    <property type="component" value="Unassembled WGS sequence"/>
</dbReference>
<feature type="compositionally biased region" description="Polar residues" evidence="1">
    <location>
        <begin position="1"/>
        <end position="12"/>
    </location>
</feature>
<evidence type="ECO:0000313" key="2">
    <source>
        <dbReference type="EMBL" id="PSN69246.1"/>
    </source>
</evidence>
<organism evidence="2 3">
    <name type="scientific">Corynespora cassiicola Philippines</name>
    <dbReference type="NCBI Taxonomy" id="1448308"/>
    <lineage>
        <taxon>Eukaryota</taxon>
        <taxon>Fungi</taxon>
        <taxon>Dikarya</taxon>
        <taxon>Ascomycota</taxon>
        <taxon>Pezizomycotina</taxon>
        <taxon>Dothideomycetes</taxon>
        <taxon>Pleosporomycetidae</taxon>
        <taxon>Pleosporales</taxon>
        <taxon>Corynesporascaceae</taxon>
        <taxon>Corynespora</taxon>
    </lineage>
</organism>
<evidence type="ECO:0000256" key="1">
    <source>
        <dbReference type="SAM" id="MobiDB-lite"/>
    </source>
</evidence>
<protein>
    <submittedName>
        <fullName evidence="2">Uncharacterized protein</fullName>
    </submittedName>
</protein>
<accession>A0A2T2NVD4</accession>
<reference evidence="2 3" key="1">
    <citation type="journal article" date="2018" name="Front. Microbiol.">
        <title>Genome-Wide Analysis of Corynespora cassiicola Leaf Fall Disease Putative Effectors.</title>
        <authorList>
            <person name="Lopez D."/>
            <person name="Ribeiro S."/>
            <person name="Label P."/>
            <person name="Fumanal B."/>
            <person name="Venisse J.S."/>
            <person name="Kohler A."/>
            <person name="de Oliveira R.R."/>
            <person name="Labutti K."/>
            <person name="Lipzen A."/>
            <person name="Lail K."/>
            <person name="Bauer D."/>
            <person name="Ohm R.A."/>
            <person name="Barry K.W."/>
            <person name="Spatafora J."/>
            <person name="Grigoriev I.V."/>
            <person name="Martin F.M."/>
            <person name="Pujade-Renaud V."/>
        </authorList>
    </citation>
    <scope>NUCLEOTIDE SEQUENCE [LARGE SCALE GENOMIC DNA]</scope>
    <source>
        <strain evidence="2 3">Philippines</strain>
    </source>
</reference>